<comment type="similarity">
    <text evidence="1">Belongs to the metallo-dependent hydrolases superfamily. TatD-type hydrolase family.</text>
</comment>
<evidence type="ECO:0000256" key="4">
    <source>
        <dbReference type="PIRSR" id="PIRSR005902-1"/>
    </source>
</evidence>
<dbReference type="InterPro" id="IPR032466">
    <property type="entry name" value="Metal_Hydrolase"/>
</dbReference>
<dbReference type="CDD" id="cd01310">
    <property type="entry name" value="TatD_DNAse"/>
    <property type="match status" value="1"/>
</dbReference>
<dbReference type="KEGG" id="tvd:SG34_005665"/>
<reference evidence="5 6" key="1">
    <citation type="journal article" date="2015" name="Genome Announc.">
        <title>Draft Genome Sequences of Marine Isolates of Thalassomonas viridans and Thalassomonas actiniarum.</title>
        <authorList>
            <person name="Olonade I."/>
            <person name="van Zyl L.J."/>
            <person name="Trindade M."/>
        </authorList>
    </citation>
    <scope>NUCLEOTIDE SEQUENCE [LARGE SCALE GENOMIC DNA]</scope>
    <source>
        <strain evidence="5 6">XOM25</strain>
    </source>
</reference>
<dbReference type="FunFam" id="3.20.20.140:FF:000005">
    <property type="entry name" value="TatD family hydrolase"/>
    <property type="match status" value="1"/>
</dbReference>
<evidence type="ECO:0000256" key="3">
    <source>
        <dbReference type="ARBA" id="ARBA00022801"/>
    </source>
</evidence>
<dbReference type="GO" id="GO:0005829">
    <property type="term" value="C:cytosol"/>
    <property type="evidence" value="ECO:0007669"/>
    <property type="project" value="TreeGrafter"/>
</dbReference>
<dbReference type="PROSITE" id="PS01091">
    <property type="entry name" value="TATD_3"/>
    <property type="match status" value="1"/>
</dbReference>
<dbReference type="InterPro" id="IPR018228">
    <property type="entry name" value="DNase_TatD-rel_CS"/>
</dbReference>
<protein>
    <submittedName>
        <fullName evidence="5">TatD family hydrolase</fullName>
    </submittedName>
</protein>
<dbReference type="RefSeq" id="WP_044837760.1">
    <property type="nucleotide sequence ID" value="NZ_CP059733.1"/>
</dbReference>
<feature type="binding site" evidence="4">
    <location>
        <position position="7"/>
    </location>
    <ligand>
        <name>a divalent metal cation</name>
        <dbReference type="ChEBI" id="CHEBI:60240"/>
        <label>1</label>
    </ligand>
</feature>
<dbReference type="PANTHER" id="PTHR46124">
    <property type="entry name" value="D-AMINOACYL-TRNA DEACYLASE"/>
    <property type="match status" value="1"/>
</dbReference>
<name>A0AAE9Z4E5_9GAMM</name>
<evidence type="ECO:0000313" key="5">
    <source>
        <dbReference type="EMBL" id="WDE06408.1"/>
    </source>
</evidence>
<dbReference type="Proteomes" id="UP000032352">
    <property type="component" value="Chromosome"/>
</dbReference>
<organism evidence="5 6">
    <name type="scientific">Thalassomonas viridans</name>
    <dbReference type="NCBI Taxonomy" id="137584"/>
    <lineage>
        <taxon>Bacteria</taxon>
        <taxon>Pseudomonadati</taxon>
        <taxon>Pseudomonadota</taxon>
        <taxon>Gammaproteobacteria</taxon>
        <taxon>Alteromonadales</taxon>
        <taxon>Colwelliaceae</taxon>
        <taxon>Thalassomonas</taxon>
    </lineage>
</organism>
<dbReference type="PANTHER" id="PTHR46124:SF3">
    <property type="entry name" value="HYDROLASE"/>
    <property type="match status" value="1"/>
</dbReference>
<feature type="binding site" evidence="4">
    <location>
        <position position="214"/>
    </location>
    <ligand>
        <name>a divalent metal cation</name>
        <dbReference type="ChEBI" id="CHEBI:60240"/>
        <label>1</label>
    </ligand>
</feature>
<accession>A0AAE9Z4E5</accession>
<feature type="binding site" evidence="4">
    <location>
        <position position="164"/>
    </location>
    <ligand>
        <name>a divalent metal cation</name>
        <dbReference type="ChEBI" id="CHEBI:60240"/>
        <label>2</label>
    </ligand>
</feature>
<dbReference type="InterPro" id="IPR001130">
    <property type="entry name" value="TatD-like"/>
</dbReference>
<keyword evidence="2 4" id="KW-0479">Metal-binding</keyword>
<dbReference type="AlphaFoldDB" id="A0AAE9Z4E5"/>
<feature type="binding site" evidence="4">
    <location>
        <position position="9"/>
    </location>
    <ligand>
        <name>a divalent metal cation</name>
        <dbReference type="ChEBI" id="CHEBI:60240"/>
        <label>1</label>
    </ligand>
</feature>
<feature type="binding site" evidence="4">
    <location>
        <position position="140"/>
    </location>
    <ligand>
        <name>a divalent metal cation</name>
        <dbReference type="ChEBI" id="CHEBI:60240"/>
        <label>2</label>
    </ligand>
</feature>
<dbReference type="Gene3D" id="3.20.20.140">
    <property type="entry name" value="Metal-dependent hydrolases"/>
    <property type="match status" value="1"/>
</dbReference>
<evidence type="ECO:0000256" key="1">
    <source>
        <dbReference type="ARBA" id="ARBA00009275"/>
    </source>
</evidence>
<sequence>MRFTDSHCHLDFDEFSASLTELLINCAASGIQRIIVPATEPDNWLKVLGLCAQNNSGQAQRPRLLPCLGIHPWFLSELSQQHLEQLTAFTRQHSNKLVAIGETGIDGVIAEKEDNLSKQIAFFEYQLQLAGEWQLPVIVHHRKSHHKIIPLLKQHKSPYGGIIHAFSGSYQEAKTYLDLGFKLGIGGTITYDRAVKTINTVKRLPLSALVLETDAPSMPLSGFQGQSNSPLRLINVFECLTRIRQEPAEVIARQIEKNINEVFRLPD</sequence>
<keyword evidence="6" id="KW-1185">Reference proteome</keyword>
<dbReference type="Pfam" id="PF01026">
    <property type="entry name" value="TatD_DNase"/>
    <property type="match status" value="1"/>
</dbReference>
<gene>
    <name evidence="5" type="ORF">SG34_005665</name>
</gene>
<dbReference type="PIRSF" id="PIRSF005902">
    <property type="entry name" value="DNase_TatD"/>
    <property type="match status" value="1"/>
</dbReference>
<dbReference type="SUPFAM" id="SSF51556">
    <property type="entry name" value="Metallo-dependent hydrolases"/>
    <property type="match status" value="1"/>
</dbReference>
<dbReference type="GO" id="GO:0046872">
    <property type="term" value="F:metal ion binding"/>
    <property type="evidence" value="ECO:0007669"/>
    <property type="project" value="UniProtKB-KW"/>
</dbReference>
<proteinExistence type="inferred from homology"/>
<dbReference type="EMBL" id="CP059733">
    <property type="protein sequence ID" value="WDE06408.1"/>
    <property type="molecule type" value="Genomic_DNA"/>
</dbReference>
<reference evidence="5 6" key="2">
    <citation type="journal article" date="2022" name="Mar. Drugs">
        <title>Bioassay-Guided Fractionation Leads to the Detection of Cholic Acid Generated by the Rare Thalassomonas sp.</title>
        <authorList>
            <person name="Pheiffer F."/>
            <person name="Schneider Y.K."/>
            <person name="Hansen E.H."/>
            <person name="Andersen J.H."/>
            <person name="Isaksson J."/>
            <person name="Busche T."/>
            <person name="R C."/>
            <person name="Kalinowski J."/>
            <person name="Zyl L.V."/>
            <person name="Trindade M."/>
        </authorList>
    </citation>
    <scope>NUCLEOTIDE SEQUENCE [LARGE SCALE GENOMIC DNA]</scope>
    <source>
        <strain evidence="5 6">XOM25</strain>
    </source>
</reference>
<dbReference type="GO" id="GO:0016788">
    <property type="term" value="F:hydrolase activity, acting on ester bonds"/>
    <property type="evidence" value="ECO:0007669"/>
    <property type="project" value="InterPro"/>
</dbReference>
<evidence type="ECO:0000256" key="2">
    <source>
        <dbReference type="ARBA" id="ARBA00022723"/>
    </source>
</evidence>
<feature type="binding site" evidence="4">
    <location>
        <position position="102"/>
    </location>
    <ligand>
        <name>a divalent metal cation</name>
        <dbReference type="ChEBI" id="CHEBI:60240"/>
        <label>1</label>
    </ligand>
</feature>
<evidence type="ECO:0000313" key="6">
    <source>
        <dbReference type="Proteomes" id="UP000032352"/>
    </source>
</evidence>
<keyword evidence="3 5" id="KW-0378">Hydrolase</keyword>